<sequence length="138" mass="14949">MTALPTLLKAMGFSLTARQIPLASGQANEKLMLKSGTVTRHTLHLIIIVTAQGVSSVLSVSPACWDQPRRNGTANLHRRLSGQVADGRVGGSNPRQKCPWKSQGLATHYATNAPDFRGGRENHCVNLSDRKRDPPITD</sequence>
<dbReference type="AlphaFoldDB" id="A0AAV4ASY9"/>
<dbReference type="EMBL" id="BLXT01004186">
    <property type="protein sequence ID" value="GFO10493.1"/>
    <property type="molecule type" value="Genomic_DNA"/>
</dbReference>
<evidence type="ECO:0000256" key="1">
    <source>
        <dbReference type="SAM" id="MobiDB-lite"/>
    </source>
</evidence>
<protein>
    <submittedName>
        <fullName evidence="2">Uncharacterized protein</fullName>
    </submittedName>
</protein>
<keyword evidence="3" id="KW-1185">Reference proteome</keyword>
<proteinExistence type="predicted"/>
<name>A0AAV4ASY9_9GAST</name>
<accession>A0AAV4ASY9</accession>
<evidence type="ECO:0000313" key="3">
    <source>
        <dbReference type="Proteomes" id="UP000735302"/>
    </source>
</evidence>
<feature type="compositionally biased region" description="Basic and acidic residues" evidence="1">
    <location>
        <begin position="117"/>
        <end position="138"/>
    </location>
</feature>
<evidence type="ECO:0000313" key="2">
    <source>
        <dbReference type="EMBL" id="GFO10493.1"/>
    </source>
</evidence>
<reference evidence="2 3" key="1">
    <citation type="journal article" date="2021" name="Elife">
        <title>Chloroplast acquisition without the gene transfer in kleptoplastic sea slugs, Plakobranchus ocellatus.</title>
        <authorList>
            <person name="Maeda T."/>
            <person name="Takahashi S."/>
            <person name="Yoshida T."/>
            <person name="Shimamura S."/>
            <person name="Takaki Y."/>
            <person name="Nagai Y."/>
            <person name="Toyoda A."/>
            <person name="Suzuki Y."/>
            <person name="Arimoto A."/>
            <person name="Ishii H."/>
            <person name="Satoh N."/>
            <person name="Nishiyama T."/>
            <person name="Hasebe M."/>
            <person name="Maruyama T."/>
            <person name="Minagawa J."/>
            <person name="Obokata J."/>
            <person name="Shigenobu S."/>
        </authorList>
    </citation>
    <scope>NUCLEOTIDE SEQUENCE [LARGE SCALE GENOMIC DNA]</scope>
</reference>
<feature type="region of interest" description="Disordered" evidence="1">
    <location>
        <begin position="82"/>
        <end position="138"/>
    </location>
</feature>
<dbReference type="Proteomes" id="UP000735302">
    <property type="component" value="Unassembled WGS sequence"/>
</dbReference>
<organism evidence="2 3">
    <name type="scientific">Plakobranchus ocellatus</name>
    <dbReference type="NCBI Taxonomy" id="259542"/>
    <lineage>
        <taxon>Eukaryota</taxon>
        <taxon>Metazoa</taxon>
        <taxon>Spiralia</taxon>
        <taxon>Lophotrochozoa</taxon>
        <taxon>Mollusca</taxon>
        <taxon>Gastropoda</taxon>
        <taxon>Heterobranchia</taxon>
        <taxon>Euthyneura</taxon>
        <taxon>Panpulmonata</taxon>
        <taxon>Sacoglossa</taxon>
        <taxon>Placobranchoidea</taxon>
        <taxon>Plakobranchidae</taxon>
        <taxon>Plakobranchus</taxon>
    </lineage>
</organism>
<comment type="caution">
    <text evidence="2">The sequence shown here is derived from an EMBL/GenBank/DDBJ whole genome shotgun (WGS) entry which is preliminary data.</text>
</comment>
<gene>
    <name evidence="2" type="ORF">PoB_003699800</name>
</gene>